<comment type="subcellular location">
    <subcellularLocation>
        <location evidence="11">Cytoplasm</location>
    </subcellularLocation>
    <text evidence="11">About half TF is bound to the ribosome near the polypeptide exit tunnel while the other half is free in the cytoplasm.</text>
</comment>
<comment type="similarity">
    <text evidence="2 11">Belongs to the FKBP-type PPIase family. Tig subfamily.</text>
</comment>
<keyword evidence="16" id="KW-1185">Reference proteome</keyword>
<keyword evidence="5 11" id="KW-0132">Cell division</keyword>
<evidence type="ECO:0000256" key="9">
    <source>
        <dbReference type="ARBA" id="ARBA00023306"/>
    </source>
</evidence>
<dbReference type="Gene3D" id="3.10.50.40">
    <property type="match status" value="1"/>
</dbReference>
<dbReference type="GeneID" id="98657632"/>
<reference evidence="15 16" key="1">
    <citation type="submission" date="2019-09" db="EMBL/GenBank/DDBJ databases">
        <title>Whole genome shotgun sequencing (WGS) of Ellagibacter isourolithinifaciens DSM 104140(T) and Adlercreutzia muris DSM 29508(T).</title>
        <authorList>
            <person name="Stoll D.A."/>
            <person name="Danylec N."/>
            <person name="Huch M."/>
        </authorList>
    </citation>
    <scope>NUCLEOTIDE SEQUENCE [LARGE SCALE GENOMIC DNA]</scope>
    <source>
        <strain evidence="15 16">DSM 104140</strain>
    </source>
</reference>
<evidence type="ECO:0000256" key="2">
    <source>
        <dbReference type="ARBA" id="ARBA00005464"/>
    </source>
</evidence>
<comment type="domain">
    <text evidence="11">Consists of 3 domains; the N-terminus binds the ribosome, the middle domain has PPIase activity, while the C-terminus has intrinsic chaperone activity on its own.</text>
</comment>
<dbReference type="GO" id="GO:0051083">
    <property type="term" value="P:'de novo' cotranslational protein folding"/>
    <property type="evidence" value="ECO:0007669"/>
    <property type="project" value="TreeGrafter"/>
</dbReference>
<dbReference type="RefSeq" id="WP_158049229.1">
    <property type="nucleotide sequence ID" value="NZ_WAJR01000007.1"/>
</dbReference>
<dbReference type="Pfam" id="PF05697">
    <property type="entry name" value="Trigger_N"/>
    <property type="match status" value="1"/>
</dbReference>
<dbReference type="GO" id="GO:0043335">
    <property type="term" value="P:protein unfolding"/>
    <property type="evidence" value="ECO:0007669"/>
    <property type="project" value="TreeGrafter"/>
</dbReference>
<keyword evidence="8 11" id="KW-0413">Isomerase</keyword>
<evidence type="ECO:0000256" key="6">
    <source>
        <dbReference type="ARBA" id="ARBA00023110"/>
    </source>
</evidence>
<dbReference type="AlphaFoldDB" id="A0A6N6NPH5"/>
<dbReference type="EMBL" id="WAJR01000007">
    <property type="protein sequence ID" value="KAB1641067.1"/>
    <property type="molecule type" value="Genomic_DNA"/>
</dbReference>
<protein>
    <recommendedName>
        <fullName evidence="4 11">Trigger factor</fullName>
        <shortName evidence="11">TF</shortName>
        <ecNumber evidence="3 11">5.2.1.8</ecNumber>
    </recommendedName>
    <alternativeName>
        <fullName evidence="10 11">PPIase</fullName>
    </alternativeName>
</protein>
<evidence type="ECO:0000259" key="13">
    <source>
        <dbReference type="Pfam" id="PF05697"/>
    </source>
</evidence>
<sequence>METKVEALQDNKVKVTVTVDAKEVDNRIKKAYKDFANKYNFPGFRKGKAPRPIIDNALGAEAVPASVTDDIVNGCYPLAIDSCDLYPVGEPEFGEPVLVEGGKPYEFSFEVECKPTCELSDYEPVEVKLPAEGASEAEIDQQIEALRDYYHEFENANANTKVKADSYADLKIAATDENGEDVSTLSSESRMCLMGSGMFPAAFDEQVIGLKKGQTASFSVNVEDAKDATLMASLEGKTKTVNFEVEVLAVKKQVLPELTDEWVKDTLGFDDVADLRERVADSIKEQKEDVLPRMKENACLIELAKRLDVEVPAAVQEQTEAKLLQDFFSQLQNQGASFDMYLQQNGITADQFKADVKQQAADTAKQDMALDAWAAHFELKVTDEEVLEEFEKSGAKDPKALLKEWREGGRLHLVREALLRTHAVLDVMEKAKVTEYDPAEEAEEEKKAAKKSSKKAAKKEEEAADAEA</sequence>
<dbReference type="InterPro" id="IPR036611">
    <property type="entry name" value="Trigger_fac_ribosome-bd_sf"/>
</dbReference>
<evidence type="ECO:0000259" key="14">
    <source>
        <dbReference type="Pfam" id="PF05698"/>
    </source>
</evidence>
<dbReference type="SUPFAM" id="SSF102735">
    <property type="entry name" value="Trigger factor ribosome-binding domain"/>
    <property type="match status" value="1"/>
</dbReference>
<keyword evidence="11" id="KW-0963">Cytoplasm</keyword>
<dbReference type="PANTHER" id="PTHR30560">
    <property type="entry name" value="TRIGGER FACTOR CHAPERONE AND PEPTIDYL-PROLYL CIS/TRANS ISOMERASE"/>
    <property type="match status" value="1"/>
</dbReference>
<gene>
    <name evidence="11 15" type="primary">tig</name>
    <name evidence="15" type="ORF">F8C90_04330</name>
</gene>
<accession>A0A6N6NPH5</accession>
<dbReference type="GO" id="GO:0043022">
    <property type="term" value="F:ribosome binding"/>
    <property type="evidence" value="ECO:0007669"/>
    <property type="project" value="TreeGrafter"/>
</dbReference>
<evidence type="ECO:0000256" key="12">
    <source>
        <dbReference type="SAM" id="MobiDB-lite"/>
    </source>
</evidence>
<evidence type="ECO:0000256" key="7">
    <source>
        <dbReference type="ARBA" id="ARBA00023186"/>
    </source>
</evidence>
<dbReference type="GO" id="GO:0015031">
    <property type="term" value="P:protein transport"/>
    <property type="evidence" value="ECO:0007669"/>
    <property type="project" value="UniProtKB-UniRule"/>
</dbReference>
<evidence type="ECO:0000256" key="8">
    <source>
        <dbReference type="ARBA" id="ARBA00023235"/>
    </source>
</evidence>
<evidence type="ECO:0000256" key="10">
    <source>
        <dbReference type="ARBA" id="ARBA00029986"/>
    </source>
</evidence>
<feature type="compositionally biased region" description="Basic residues" evidence="12">
    <location>
        <begin position="448"/>
        <end position="457"/>
    </location>
</feature>
<keyword evidence="7 11" id="KW-0143">Chaperone</keyword>
<feature type="domain" description="Trigger factor C-terminal" evidence="14">
    <location>
        <begin position="272"/>
        <end position="427"/>
    </location>
</feature>
<dbReference type="InterPro" id="IPR046357">
    <property type="entry name" value="PPIase_dom_sf"/>
</dbReference>
<dbReference type="InterPro" id="IPR005215">
    <property type="entry name" value="Trig_fac"/>
</dbReference>
<dbReference type="OrthoDB" id="9767721at2"/>
<dbReference type="PANTHER" id="PTHR30560:SF3">
    <property type="entry name" value="TRIGGER FACTOR-LIKE PROTEIN TIG, CHLOROPLASTIC"/>
    <property type="match status" value="1"/>
</dbReference>
<evidence type="ECO:0000313" key="16">
    <source>
        <dbReference type="Proteomes" id="UP000468668"/>
    </source>
</evidence>
<dbReference type="GO" id="GO:0051301">
    <property type="term" value="P:cell division"/>
    <property type="evidence" value="ECO:0007669"/>
    <property type="project" value="UniProtKB-KW"/>
</dbReference>
<dbReference type="InterPro" id="IPR008881">
    <property type="entry name" value="Trigger_fac_ribosome-bd_bac"/>
</dbReference>
<feature type="domain" description="Trigger factor ribosome-binding bacterial" evidence="13">
    <location>
        <begin position="1"/>
        <end position="146"/>
    </location>
</feature>
<evidence type="ECO:0000256" key="5">
    <source>
        <dbReference type="ARBA" id="ARBA00022618"/>
    </source>
</evidence>
<dbReference type="EC" id="5.2.1.8" evidence="3 11"/>
<name>A0A6N6NPH5_9ACTN</name>
<dbReference type="GO" id="GO:0003755">
    <property type="term" value="F:peptidyl-prolyl cis-trans isomerase activity"/>
    <property type="evidence" value="ECO:0007669"/>
    <property type="project" value="UniProtKB-UniRule"/>
</dbReference>
<dbReference type="SUPFAM" id="SSF54534">
    <property type="entry name" value="FKBP-like"/>
    <property type="match status" value="1"/>
</dbReference>
<proteinExistence type="inferred from homology"/>
<dbReference type="GO" id="GO:0044183">
    <property type="term" value="F:protein folding chaperone"/>
    <property type="evidence" value="ECO:0007669"/>
    <property type="project" value="TreeGrafter"/>
</dbReference>
<dbReference type="PIRSF" id="PIRSF003095">
    <property type="entry name" value="Trigger_factor"/>
    <property type="match status" value="1"/>
</dbReference>
<dbReference type="InterPro" id="IPR008880">
    <property type="entry name" value="Trigger_fac_C"/>
</dbReference>
<comment type="catalytic activity">
    <reaction evidence="1 11">
        <text>[protein]-peptidylproline (omega=180) = [protein]-peptidylproline (omega=0)</text>
        <dbReference type="Rhea" id="RHEA:16237"/>
        <dbReference type="Rhea" id="RHEA-COMP:10747"/>
        <dbReference type="Rhea" id="RHEA-COMP:10748"/>
        <dbReference type="ChEBI" id="CHEBI:83833"/>
        <dbReference type="ChEBI" id="CHEBI:83834"/>
        <dbReference type="EC" id="5.2.1.8"/>
    </reaction>
</comment>
<evidence type="ECO:0000256" key="3">
    <source>
        <dbReference type="ARBA" id="ARBA00013194"/>
    </source>
</evidence>
<dbReference type="Gene3D" id="1.10.3120.10">
    <property type="entry name" value="Trigger factor, C-terminal domain"/>
    <property type="match status" value="1"/>
</dbReference>
<evidence type="ECO:0000313" key="15">
    <source>
        <dbReference type="EMBL" id="KAB1641067.1"/>
    </source>
</evidence>
<dbReference type="SUPFAM" id="SSF109998">
    <property type="entry name" value="Triger factor/SurA peptide-binding domain-like"/>
    <property type="match status" value="1"/>
</dbReference>
<dbReference type="NCBIfam" id="TIGR00115">
    <property type="entry name" value="tig"/>
    <property type="match status" value="1"/>
</dbReference>
<comment type="caution">
    <text evidence="15">The sequence shown here is derived from an EMBL/GenBank/DDBJ whole genome shotgun (WGS) entry which is preliminary data.</text>
</comment>
<dbReference type="Proteomes" id="UP000468668">
    <property type="component" value="Unassembled WGS sequence"/>
</dbReference>
<dbReference type="Gene3D" id="3.30.70.1050">
    <property type="entry name" value="Trigger factor ribosome-binding domain"/>
    <property type="match status" value="1"/>
</dbReference>
<dbReference type="HAMAP" id="MF_00303">
    <property type="entry name" value="Trigger_factor_Tig"/>
    <property type="match status" value="1"/>
</dbReference>
<organism evidence="15 16">
    <name type="scientific">Ellagibacter isourolithinifaciens</name>
    <dbReference type="NCBI Taxonomy" id="2137581"/>
    <lineage>
        <taxon>Bacteria</taxon>
        <taxon>Bacillati</taxon>
        <taxon>Actinomycetota</taxon>
        <taxon>Coriobacteriia</taxon>
        <taxon>Eggerthellales</taxon>
        <taxon>Eggerthellaceae</taxon>
        <taxon>Ellagibacter</taxon>
    </lineage>
</organism>
<feature type="region of interest" description="Disordered" evidence="12">
    <location>
        <begin position="434"/>
        <end position="468"/>
    </location>
</feature>
<evidence type="ECO:0000256" key="4">
    <source>
        <dbReference type="ARBA" id="ARBA00016902"/>
    </source>
</evidence>
<dbReference type="GO" id="GO:0005737">
    <property type="term" value="C:cytoplasm"/>
    <property type="evidence" value="ECO:0007669"/>
    <property type="project" value="UniProtKB-SubCell"/>
</dbReference>
<evidence type="ECO:0000256" key="11">
    <source>
        <dbReference type="HAMAP-Rule" id="MF_00303"/>
    </source>
</evidence>
<comment type="function">
    <text evidence="11">Involved in protein export. Acts as a chaperone by maintaining the newly synthesized protein in an open conformation. Functions as a peptidyl-prolyl cis-trans isomerase.</text>
</comment>
<dbReference type="InterPro" id="IPR027304">
    <property type="entry name" value="Trigger_fact/SurA_dom_sf"/>
</dbReference>
<dbReference type="Pfam" id="PF05698">
    <property type="entry name" value="Trigger_C"/>
    <property type="match status" value="1"/>
</dbReference>
<keyword evidence="9 11" id="KW-0131">Cell cycle</keyword>
<keyword evidence="6 11" id="KW-0697">Rotamase</keyword>
<dbReference type="InterPro" id="IPR037041">
    <property type="entry name" value="Trigger_fac_C_sf"/>
</dbReference>
<evidence type="ECO:0000256" key="1">
    <source>
        <dbReference type="ARBA" id="ARBA00000971"/>
    </source>
</evidence>